<dbReference type="SMART" id="SM00184">
    <property type="entry name" value="RING"/>
    <property type="match status" value="1"/>
</dbReference>
<proteinExistence type="predicted"/>
<keyword evidence="3" id="KW-0862">Zinc</keyword>
<evidence type="ECO:0000313" key="7">
    <source>
        <dbReference type="EMBL" id="CAK9437979.1"/>
    </source>
</evidence>
<dbReference type="Proteomes" id="UP001497383">
    <property type="component" value="Chromosome 3"/>
</dbReference>
<keyword evidence="1" id="KW-0479">Metal-binding</keyword>
<dbReference type="GeneID" id="92207552"/>
<dbReference type="PROSITE" id="PS50089">
    <property type="entry name" value="ZF_RING_2"/>
    <property type="match status" value="1"/>
</dbReference>
<dbReference type="InterPro" id="IPR001841">
    <property type="entry name" value="Znf_RING"/>
</dbReference>
<dbReference type="Pfam" id="PF00097">
    <property type="entry name" value="zf-C3HC4"/>
    <property type="match status" value="1"/>
</dbReference>
<organism evidence="7 8">
    <name type="scientific">Lodderomyces beijingensis</name>
    <dbReference type="NCBI Taxonomy" id="1775926"/>
    <lineage>
        <taxon>Eukaryota</taxon>
        <taxon>Fungi</taxon>
        <taxon>Dikarya</taxon>
        <taxon>Ascomycota</taxon>
        <taxon>Saccharomycotina</taxon>
        <taxon>Pichiomycetes</taxon>
        <taxon>Debaryomycetaceae</taxon>
        <taxon>Candida/Lodderomyces clade</taxon>
        <taxon>Lodderomyces</taxon>
    </lineage>
</organism>
<feature type="domain" description="RING-type" evidence="6">
    <location>
        <begin position="32"/>
        <end position="70"/>
    </location>
</feature>
<feature type="compositionally biased region" description="Basic residues" evidence="5">
    <location>
        <begin position="221"/>
        <end position="230"/>
    </location>
</feature>
<keyword evidence="8" id="KW-1185">Reference proteome</keyword>
<evidence type="ECO:0000256" key="1">
    <source>
        <dbReference type="ARBA" id="ARBA00022723"/>
    </source>
</evidence>
<reference evidence="7 8" key="1">
    <citation type="submission" date="2024-03" db="EMBL/GenBank/DDBJ databases">
        <authorList>
            <person name="Brejova B."/>
        </authorList>
    </citation>
    <scope>NUCLEOTIDE SEQUENCE [LARGE SCALE GENOMIC DNA]</scope>
    <source>
        <strain evidence="7 8">CBS 14171</strain>
    </source>
</reference>
<evidence type="ECO:0000256" key="2">
    <source>
        <dbReference type="ARBA" id="ARBA00022771"/>
    </source>
</evidence>
<keyword evidence="2 4" id="KW-0863">Zinc-finger</keyword>
<evidence type="ECO:0000259" key="6">
    <source>
        <dbReference type="PROSITE" id="PS50089"/>
    </source>
</evidence>
<dbReference type="PROSITE" id="PS00518">
    <property type="entry name" value="ZF_RING_1"/>
    <property type="match status" value="1"/>
</dbReference>
<dbReference type="PANTHER" id="PTHR23327:SF51">
    <property type="entry name" value="TRANSCRIPTIONAL REGULATOR OF YEAST FORM ADHERENCE 3"/>
    <property type="match status" value="1"/>
</dbReference>
<protein>
    <recommendedName>
        <fullName evidence="6">RING-type domain-containing protein</fullName>
    </recommendedName>
</protein>
<evidence type="ECO:0000313" key="8">
    <source>
        <dbReference type="Proteomes" id="UP001497383"/>
    </source>
</evidence>
<feature type="compositionally biased region" description="Acidic residues" evidence="5">
    <location>
        <begin position="259"/>
        <end position="270"/>
    </location>
</feature>
<gene>
    <name evidence="7" type="ORF">LODBEIA_P23560</name>
</gene>
<dbReference type="SUPFAM" id="SSF57850">
    <property type="entry name" value="RING/U-box"/>
    <property type="match status" value="1"/>
</dbReference>
<feature type="compositionally biased region" description="Acidic residues" evidence="5">
    <location>
        <begin position="172"/>
        <end position="183"/>
    </location>
</feature>
<dbReference type="RefSeq" id="XP_066829294.1">
    <property type="nucleotide sequence ID" value="XM_066972346.1"/>
</dbReference>
<evidence type="ECO:0000256" key="4">
    <source>
        <dbReference type="PROSITE-ProRule" id="PRU00175"/>
    </source>
</evidence>
<dbReference type="InterPro" id="IPR017907">
    <property type="entry name" value="Znf_RING_CS"/>
</dbReference>
<dbReference type="InterPro" id="IPR013083">
    <property type="entry name" value="Znf_RING/FYVE/PHD"/>
</dbReference>
<name>A0ABP0ZPM7_9ASCO</name>
<feature type="compositionally biased region" description="Basic and acidic residues" evidence="5">
    <location>
        <begin position="209"/>
        <end position="220"/>
    </location>
</feature>
<evidence type="ECO:0000256" key="5">
    <source>
        <dbReference type="SAM" id="MobiDB-lite"/>
    </source>
</evidence>
<sequence length="495" mass="54590">MDGLASSDAPWDRLDHALATSALSKISTALECSICSDIMIIPVTSECGHTYCYGCINQWFKNKVNCPTCRHRVEMKPALNLKLNEICKTIIDLSVENTTDPANSLAARTAEYISEYTKHAQTKKLYGGIFENTTSTLIDTSDGVPRCGHCHWEAHGSVCLHCGRRFRIPQDSDGEGEDEDEYYEDVRTSRGVEASSDAYDSDDSFIDTRTAEEILRESDRRHRTSGRGRGRGSGSGSGSGSGTGNNRNAGGGGVGDSSFEVDVDSGDDEEMARIDVLSSDEDAARARFSPAEDWSGFESASSSNSHLVRDYVRSHAVRLSEDEDDDEQDEGNPRQPARDTGLIARLRMRMSSDNEDDLDEVDEVDDEDDDDADDDDDDEDADGDGDDDEDDVSIHLPAYDDQSAGYDSESLSDALAEFHDGRNVDLQEASHDETYDDSEGEMHYYDSDWGPRRARSDSASFVAPEYHPRGNHGGASDYEEGLDEQSFYESENEAW</sequence>
<feature type="compositionally biased region" description="Acidic residues" evidence="5">
    <location>
        <begin position="353"/>
        <end position="391"/>
    </location>
</feature>
<feature type="compositionally biased region" description="Basic and acidic residues" evidence="5">
    <location>
        <begin position="416"/>
        <end position="433"/>
    </location>
</feature>
<dbReference type="InterPro" id="IPR018957">
    <property type="entry name" value="Znf_C3HC4_RING-type"/>
</dbReference>
<feature type="compositionally biased region" description="Acidic residues" evidence="5">
    <location>
        <begin position="321"/>
        <end position="330"/>
    </location>
</feature>
<feature type="compositionally biased region" description="Basic and acidic residues" evidence="5">
    <location>
        <begin position="440"/>
        <end position="456"/>
    </location>
</feature>
<dbReference type="EMBL" id="OZ022407">
    <property type="protein sequence ID" value="CAK9437979.1"/>
    <property type="molecule type" value="Genomic_DNA"/>
</dbReference>
<evidence type="ECO:0000256" key="3">
    <source>
        <dbReference type="ARBA" id="ARBA00022833"/>
    </source>
</evidence>
<feature type="region of interest" description="Disordered" evidence="5">
    <location>
        <begin position="169"/>
        <end position="495"/>
    </location>
</feature>
<accession>A0ABP0ZPM7</accession>
<dbReference type="PANTHER" id="PTHR23327">
    <property type="entry name" value="RING FINGER PROTEIN 127"/>
    <property type="match status" value="1"/>
</dbReference>
<feature type="compositionally biased region" description="Gly residues" evidence="5">
    <location>
        <begin position="231"/>
        <end position="255"/>
    </location>
</feature>
<dbReference type="Gene3D" id="3.30.40.10">
    <property type="entry name" value="Zinc/RING finger domain, C3HC4 (zinc finger)"/>
    <property type="match status" value="1"/>
</dbReference>